<evidence type="ECO:0000256" key="7">
    <source>
        <dbReference type="ARBA" id="ARBA00022792"/>
    </source>
</evidence>
<dbReference type="PANTHER" id="PTHR12645:SF0">
    <property type="entry name" value="FAD-LINKED SULFHYDRYL OXIDASE ALR"/>
    <property type="match status" value="1"/>
</dbReference>
<evidence type="ECO:0000256" key="10">
    <source>
        <dbReference type="ARBA" id="ARBA00023002"/>
    </source>
</evidence>
<dbReference type="PROSITE" id="PS51324">
    <property type="entry name" value="ERV_ALR"/>
    <property type="match status" value="1"/>
</dbReference>
<evidence type="ECO:0000256" key="4">
    <source>
        <dbReference type="ARBA" id="ARBA00008370"/>
    </source>
</evidence>
<dbReference type="Gene3D" id="4.10.320.60">
    <property type="match status" value="1"/>
</dbReference>
<evidence type="ECO:0000256" key="13">
    <source>
        <dbReference type="ARBA" id="ARBA00023157"/>
    </source>
</evidence>
<comment type="function">
    <text evidence="2">Required for the assembly of the mitochondrial respiratory chain complex IV (CIV), also known as cytochrome c oxidase. May participate in merging the COX1 and COX2 assembly lines.</text>
</comment>
<evidence type="ECO:0000256" key="12">
    <source>
        <dbReference type="ARBA" id="ARBA00023136"/>
    </source>
</evidence>
<dbReference type="InterPro" id="IPR020164">
    <property type="entry name" value="Cyt_c_Oxase_assmbl_COX16"/>
</dbReference>
<evidence type="ECO:0000256" key="8">
    <source>
        <dbReference type="ARBA" id="ARBA00022827"/>
    </source>
</evidence>
<feature type="region of interest" description="Disordered" evidence="15">
    <location>
        <begin position="91"/>
        <end position="158"/>
    </location>
</feature>
<gene>
    <name evidence="17" type="primary">ERV1</name>
    <name evidence="17" type="ORF">GLX27_004543</name>
</gene>
<dbReference type="EMBL" id="CP046240">
    <property type="protein sequence ID" value="WFD49858.1"/>
    <property type="molecule type" value="Genomic_DNA"/>
</dbReference>
<keyword evidence="6 14" id="KW-0812">Transmembrane</keyword>
<dbReference type="Pfam" id="PF04777">
    <property type="entry name" value="Evr1_Alr"/>
    <property type="match status" value="1"/>
</dbReference>
<evidence type="ECO:0000256" key="2">
    <source>
        <dbReference type="ARBA" id="ARBA00002490"/>
    </source>
</evidence>
<keyword evidence="9 14" id="KW-1133">Transmembrane helix</keyword>
<evidence type="ECO:0000256" key="1">
    <source>
        <dbReference type="ARBA" id="ARBA00001974"/>
    </source>
</evidence>
<dbReference type="InterPro" id="IPR036774">
    <property type="entry name" value="ERV/ALR_sulphydryl_oxid_sf"/>
</dbReference>
<accession>A0ABY8EW79</accession>
<keyword evidence="10 14" id="KW-0560">Oxidoreductase</keyword>
<evidence type="ECO:0000256" key="14">
    <source>
        <dbReference type="RuleBase" id="RU371123"/>
    </source>
</evidence>
<keyword evidence="7" id="KW-0999">Mitochondrion inner membrane</keyword>
<evidence type="ECO:0000256" key="3">
    <source>
        <dbReference type="ARBA" id="ARBA00004434"/>
    </source>
</evidence>
<dbReference type="EC" id="1.8.3.2" evidence="14"/>
<dbReference type="Pfam" id="PF14138">
    <property type="entry name" value="COX16"/>
    <property type="match status" value="1"/>
</dbReference>
<feature type="domain" description="ERV/ALR sulfhydryl oxidase" evidence="16">
    <location>
        <begin position="198"/>
        <end position="306"/>
    </location>
</feature>
<keyword evidence="13" id="KW-1015">Disulfide bond</keyword>
<dbReference type="GO" id="GO:0016972">
    <property type="term" value="F:thiol oxidase activity"/>
    <property type="evidence" value="ECO:0007669"/>
    <property type="project" value="UniProtKB-EC"/>
</dbReference>
<evidence type="ECO:0000313" key="18">
    <source>
        <dbReference type="Proteomes" id="UP000818624"/>
    </source>
</evidence>
<protein>
    <recommendedName>
        <fullName evidence="14">Sulfhydryl oxidase</fullName>
        <ecNumber evidence="14">1.8.3.2</ecNumber>
    </recommendedName>
</protein>
<evidence type="ECO:0000256" key="11">
    <source>
        <dbReference type="ARBA" id="ARBA00023128"/>
    </source>
</evidence>
<dbReference type="InterPro" id="IPR039799">
    <property type="entry name" value="ALR/ERV"/>
</dbReference>
<dbReference type="Gene3D" id="1.20.120.310">
    <property type="entry name" value="ERV/ALR sulfhydryl oxidase domain"/>
    <property type="match status" value="1"/>
</dbReference>
<sequence length="316" mass="35368">MLSWQGVRAAYRAQVARRPTLFYGVPFVTTIVVGSFALAQLTQIRYTQHSERHRAVSQEEQLRLKHDRKRLDIREEYFKLMAKDDKLGDWEPKRVERPAGMPEWGGMPQAPPPGKEAVDADLTPNSSSSFFARRTAHAEERPHGEEDTHAPPPAARKPAVVLGPDGKPCRACNARVAFSAAMRAQPRTAPAKPPRDACPPDIEELGRSTWTFLHSAAAYFPDAPSAEQKHAMQALLDALPLVYPCATCAEELREEYARQPPTARVDAVESATTLQAYVCTLHNEVNARLGKPLWDCADRARLRHRWYEPEDESACV</sequence>
<name>A0ABY8EW79_MALFU</name>
<dbReference type="InterPro" id="IPR017905">
    <property type="entry name" value="ERV/ALR_sulphydryl_oxidase"/>
</dbReference>
<evidence type="ECO:0000256" key="9">
    <source>
        <dbReference type="ARBA" id="ARBA00022989"/>
    </source>
</evidence>
<dbReference type="SUPFAM" id="SSF69000">
    <property type="entry name" value="FAD-dependent thiol oxidase"/>
    <property type="match status" value="1"/>
</dbReference>
<evidence type="ECO:0000256" key="6">
    <source>
        <dbReference type="ARBA" id="ARBA00022692"/>
    </source>
</evidence>
<feature type="compositionally biased region" description="Basic and acidic residues" evidence="15">
    <location>
        <begin position="136"/>
        <end position="149"/>
    </location>
</feature>
<comment type="subcellular location">
    <subcellularLocation>
        <location evidence="3">Mitochondrion inner membrane</location>
        <topology evidence="3">Single-pass membrane protein</topology>
    </subcellularLocation>
</comment>
<organism evidence="17 18">
    <name type="scientific">Malassezia furfur</name>
    <name type="common">Pityriasis versicolor infection agent</name>
    <name type="synonym">Pityrosporum furfur</name>
    <dbReference type="NCBI Taxonomy" id="55194"/>
    <lineage>
        <taxon>Eukaryota</taxon>
        <taxon>Fungi</taxon>
        <taxon>Dikarya</taxon>
        <taxon>Basidiomycota</taxon>
        <taxon>Ustilaginomycotina</taxon>
        <taxon>Malasseziomycetes</taxon>
        <taxon>Malasseziales</taxon>
        <taxon>Malasseziaceae</taxon>
        <taxon>Malassezia</taxon>
    </lineage>
</organism>
<evidence type="ECO:0000313" key="17">
    <source>
        <dbReference type="EMBL" id="WFD49858.1"/>
    </source>
</evidence>
<keyword evidence="11" id="KW-0496">Mitochondrion</keyword>
<dbReference type="Proteomes" id="UP000818624">
    <property type="component" value="Chromosome 7"/>
</dbReference>
<comment type="cofactor">
    <cofactor evidence="1 14">
        <name>FAD</name>
        <dbReference type="ChEBI" id="CHEBI:57692"/>
    </cofactor>
</comment>
<feature type="transmembrane region" description="Helical" evidence="14">
    <location>
        <begin position="21"/>
        <end position="41"/>
    </location>
</feature>
<reference evidence="17 18" key="1">
    <citation type="journal article" date="2020" name="Elife">
        <title>Loss of centromere function drives karyotype evolution in closely related Malassezia species.</title>
        <authorList>
            <person name="Sankaranarayanan S.R."/>
            <person name="Ianiri G."/>
            <person name="Coelho M.A."/>
            <person name="Reza M.H."/>
            <person name="Thimmappa B.C."/>
            <person name="Ganguly P."/>
            <person name="Vadnala R.N."/>
            <person name="Sun S."/>
            <person name="Siddharthan R."/>
            <person name="Tellgren-Roth C."/>
            <person name="Dawson T.L."/>
            <person name="Heitman J."/>
            <person name="Sanyal K."/>
        </authorList>
    </citation>
    <scope>NUCLEOTIDE SEQUENCE [LARGE SCALE GENOMIC DNA]</scope>
    <source>
        <strain evidence="17">CBS14141</strain>
    </source>
</reference>
<evidence type="ECO:0000259" key="16">
    <source>
        <dbReference type="PROSITE" id="PS51324"/>
    </source>
</evidence>
<keyword evidence="8 14" id="KW-0274">FAD</keyword>
<comment type="catalytic activity">
    <reaction evidence="14">
        <text>2 R'C(R)SH + O2 = R'C(R)S-S(R)CR' + H2O2</text>
        <dbReference type="Rhea" id="RHEA:17357"/>
        <dbReference type="ChEBI" id="CHEBI:15379"/>
        <dbReference type="ChEBI" id="CHEBI:16240"/>
        <dbReference type="ChEBI" id="CHEBI:16520"/>
        <dbReference type="ChEBI" id="CHEBI:17412"/>
        <dbReference type="EC" id="1.8.3.2"/>
    </reaction>
</comment>
<proteinExistence type="inferred from homology"/>
<dbReference type="PANTHER" id="PTHR12645">
    <property type="entry name" value="ALR/ERV"/>
    <property type="match status" value="1"/>
</dbReference>
<keyword evidence="5 14" id="KW-0285">Flavoprotein</keyword>
<keyword evidence="18" id="KW-1185">Reference proteome</keyword>
<evidence type="ECO:0000256" key="15">
    <source>
        <dbReference type="SAM" id="MobiDB-lite"/>
    </source>
</evidence>
<evidence type="ECO:0000256" key="5">
    <source>
        <dbReference type="ARBA" id="ARBA00022630"/>
    </source>
</evidence>
<keyword evidence="12 14" id="KW-0472">Membrane</keyword>
<comment type="similarity">
    <text evidence="4">Belongs to the COX16 family.</text>
</comment>